<comment type="caution">
    <text evidence="7">The sequence shown here is derived from an EMBL/GenBank/DDBJ whole genome shotgun (WGS) entry which is preliminary data.</text>
</comment>
<keyword evidence="5" id="KW-0406">Ion transport</keyword>
<protein>
    <recommendedName>
        <fullName evidence="5">Copper transport protein</fullName>
    </recommendedName>
</protein>
<evidence type="ECO:0000256" key="1">
    <source>
        <dbReference type="ARBA" id="ARBA00004141"/>
    </source>
</evidence>
<dbReference type="OrthoDB" id="73901at2759"/>
<evidence type="ECO:0000313" key="8">
    <source>
        <dbReference type="Proteomes" id="UP001151699"/>
    </source>
</evidence>
<dbReference type="Pfam" id="PF04145">
    <property type="entry name" value="Ctr"/>
    <property type="match status" value="1"/>
</dbReference>
<dbReference type="Proteomes" id="UP001151699">
    <property type="component" value="Unassembled WGS sequence"/>
</dbReference>
<feature type="region of interest" description="Disordered" evidence="6">
    <location>
        <begin position="186"/>
        <end position="209"/>
    </location>
</feature>
<organism evidence="7 8">
    <name type="scientific">Pseudolycoriella hygida</name>
    <dbReference type="NCBI Taxonomy" id="35572"/>
    <lineage>
        <taxon>Eukaryota</taxon>
        <taxon>Metazoa</taxon>
        <taxon>Ecdysozoa</taxon>
        <taxon>Arthropoda</taxon>
        <taxon>Hexapoda</taxon>
        <taxon>Insecta</taxon>
        <taxon>Pterygota</taxon>
        <taxon>Neoptera</taxon>
        <taxon>Endopterygota</taxon>
        <taxon>Diptera</taxon>
        <taxon>Nematocera</taxon>
        <taxon>Sciaroidea</taxon>
        <taxon>Sciaridae</taxon>
        <taxon>Pseudolycoriella</taxon>
    </lineage>
</organism>
<feature type="transmembrane region" description="Helical" evidence="5">
    <location>
        <begin position="20"/>
        <end position="46"/>
    </location>
</feature>
<feature type="transmembrane region" description="Helical" evidence="5">
    <location>
        <begin position="119"/>
        <end position="138"/>
    </location>
</feature>
<accession>A0A9Q0MM93</accession>
<evidence type="ECO:0000256" key="3">
    <source>
        <dbReference type="ARBA" id="ARBA00022989"/>
    </source>
</evidence>
<comment type="similarity">
    <text evidence="5">Belongs to the copper transporter (Ctr) (TC 1.A.56) family. SLC31A subfamily.</text>
</comment>
<dbReference type="PANTHER" id="PTHR12483">
    <property type="entry name" value="SOLUTE CARRIER FAMILY 31 COPPER TRANSPORTERS"/>
    <property type="match status" value="1"/>
</dbReference>
<dbReference type="AlphaFoldDB" id="A0A9Q0MM93"/>
<gene>
    <name evidence="7" type="primary">SLC31A1_2</name>
    <name evidence="7" type="ORF">Bhyg_17764</name>
</gene>
<dbReference type="PANTHER" id="PTHR12483:SF27">
    <property type="entry name" value="COPPER TRANSPORT PROTEIN CTR1"/>
    <property type="match status" value="1"/>
</dbReference>
<keyword evidence="2 5" id="KW-0812">Transmembrane</keyword>
<evidence type="ECO:0000256" key="6">
    <source>
        <dbReference type="SAM" id="MobiDB-lite"/>
    </source>
</evidence>
<comment type="subcellular location">
    <subcellularLocation>
        <location evidence="1 5">Membrane</location>
        <topology evidence="1 5">Multi-pass membrane protein</topology>
    </subcellularLocation>
</comment>
<keyword evidence="8" id="KW-1185">Reference proteome</keyword>
<evidence type="ECO:0000313" key="7">
    <source>
        <dbReference type="EMBL" id="KAJ6634053.1"/>
    </source>
</evidence>
<dbReference type="GO" id="GO:0005886">
    <property type="term" value="C:plasma membrane"/>
    <property type="evidence" value="ECO:0007669"/>
    <property type="project" value="TreeGrafter"/>
</dbReference>
<keyword evidence="5" id="KW-0186">Copper</keyword>
<keyword evidence="5" id="KW-0813">Transport</keyword>
<sequence length="209" mass="23069">MHHSMSFDWTTDIGDFFFKGLMINSVGSFVALCVVLIILSMVYELMKVHSAKVRARTARERLRSASYAPSETATLITSNSSTFRRQKFPQQLMKLAGEALVFLLHSTLGYALMLSVMIYNGYIFITVVLSMGLGYFLFGHISMKVNMENMQARTTNVICAPISTEAPAASTSSQPAGHCELQSEIPSPLRRNQGSSSSCESNITDSCRL</sequence>
<dbReference type="GO" id="GO:0005375">
    <property type="term" value="F:copper ion transmembrane transporter activity"/>
    <property type="evidence" value="ECO:0007669"/>
    <property type="project" value="UniProtKB-UniRule"/>
</dbReference>
<evidence type="ECO:0000256" key="2">
    <source>
        <dbReference type="ARBA" id="ARBA00022692"/>
    </source>
</evidence>
<keyword evidence="3 5" id="KW-1133">Transmembrane helix</keyword>
<proteinExistence type="inferred from homology"/>
<keyword evidence="4 5" id="KW-0472">Membrane</keyword>
<dbReference type="InterPro" id="IPR007274">
    <property type="entry name" value="Cop_transporter"/>
</dbReference>
<evidence type="ECO:0000256" key="4">
    <source>
        <dbReference type="ARBA" id="ARBA00023136"/>
    </source>
</evidence>
<reference evidence="7" key="1">
    <citation type="submission" date="2022-07" db="EMBL/GenBank/DDBJ databases">
        <authorList>
            <person name="Trinca V."/>
            <person name="Uliana J.V.C."/>
            <person name="Torres T.T."/>
            <person name="Ward R.J."/>
            <person name="Monesi N."/>
        </authorList>
    </citation>
    <scope>NUCLEOTIDE SEQUENCE</scope>
    <source>
        <strain evidence="7">HSMRA1968</strain>
        <tissue evidence="7">Whole embryos</tissue>
    </source>
</reference>
<feature type="transmembrane region" description="Helical" evidence="5">
    <location>
        <begin position="95"/>
        <end position="113"/>
    </location>
</feature>
<dbReference type="EMBL" id="WJQU01001164">
    <property type="protein sequence ID" value="KAJ6634053.1"/>
    <property type="molecule type" value="Genomic_DNA"/>
</dbReference>
<evidence type="ECO:0000256" key="5">
    <source>
        <dbReference type="RuleBase" id="RU367022"/>
    </source>
</evidence>
<keyword evidence="5" id="KW-0187">Copper transport</keyword>
<feature type="compositionally biased region" description="Polar residues" evidence="6">
    <location>
        <begin position="190"/>
        <end position="209"/>
    </location>
</feature>
<name>A0A9Q0MM93_9DIPT</name>